<dbReference type="GO" id="GO:0006508">
    <property type="term" value="P:proteolysis"/>
    <property type="evidence" value="ECO:0007669"/>
    <property type="project" value="InterPro"/>
</dbReference>
<dbReference type="Proteomes" id="UP000008022">
    <property type="component" value="Unassembled WGS sequence"/>
</dbReference>
<evidence type="ECO:0000256" key="3">
    <source>
        <dbReference type="ARBA" id="ARBA00023157"/>
    </source>
</evidence>
<dbReference type="InterPro" id="IPR039417">
    <property type="entry name" value="Peptidase_C1A_papain-like"/>
</dbReference>
<dbReference type="InterPro" id="IPR038765">
    <property type="entry name" value="Papain-like_cys_pep_sf"/>
</dbReference>
<evidence type="ECO:0000259" key="6">
    <source>
        <dbReference type="SMART" id="SM00848"/>
    </source>
</evidence>
<dbReference type="SMART" id="SM00645">
    <property type="entry name" value="Pept_C1"/>
    <property type="match status" value="6"/>
</dbReference>
<feature type="domain" description="Cathepsin propeptide inhibitor" evidence="6">
    <location>
        <begin position="240"/>
        <end position="299"/>
    </location>
</feature>
<feature type="domain" description="Peptidase C1A papain C-terminal" evidence="5">
    <location>
        <begin position="329"/>
        <end position="599"/>
    </location>
</feature>
<dbReference type="FunFam" id="3.90.70.10:FF:000207">
    <property type="entry name" value="Putative cysteine proteinase"/>
    <property type="match status" value="5"/>
</dbReference>
<feature type="domain" description="Peptidase C1A papain C-terminal" evidence="5">
    <location>
        <begin position="1092"/>
        <end position="1309"/>
    </location>
</feature>
<feature type="domain" description="Cathepsin propeptide inhibitor" evidence="6">
    <location>
        <begin position="1376"/>
        <end position="1436"/>
    </location>
</feature>
<dbReference type="OMA" id="HTFTVGI"/>
<keyword evidence="8" id="KW-1185">Reference proteome</keyword>
<dbReference type="STRING" id="4529.A0A0E0QV60"/>
<dbReference type="PROSITE" id="PS00139">
    <property type="entry name" value="THIOL_PROTEASE_CYS"/>
    <property type="match status" value="6"/>
</dbReference>
<evidence type="ECO:0000256" key="1">
    <source>
        <dbReference type="ARBA" id="ARBA00008455"/>
    </source>
</evidence>
<sequence>MKIPLVVGVVVAAMAVAASAQDVPFTDEDLESEQSMWNLYERWRAVYASSSSHLGDIESRFEAFKANARYVSEFNKKEGMTYQLGLNKFADMTLDEFVAKYTGAKVDAAVLASIPEAEEEEVVIGDVPTTWDWRQRGAVTPVKDQKNCGSCWAFSAVGVVESAYAIVTGKLYTLSEQQVLDCSGAGDCSGGYPSKIDMKKRTLLSLVGLWAVLVVAAAQGVDLTVTDKDLESEESMWNLYERWCSVYYASSSSRYLGDVESRFEAFKANARYVSEFNKKNDMTYELDLNKFADMTLEEFVAKYAGAKLDAAVLLASIREAEEEEVLGDVPTAWDWRQHGVVTPIKDQNPCGSCWASSAVGVVESAYAIVTGKLYTLSEQQVLNCSGAGDCSGGYPSKVLTDFAVKKGIALSQYYPAYSATKQACRTAAGTPVVKMDGAAWVPASNEAALKQSVYKQPVSVAIEANSNFQLYRCIHWSLQDGALEPWRGGGGYYPGQDKILTRGAKGGYIRMKRDVGTPGGLCGITTYATYGVYNGPCGTSVNHAVTTVGYGVTQDNINYWIARNSWGPRWGESGYIRMKRDIAAKEGLCGISIYTEMKRTILVVGVLVAAMAVAAVQADDHVPFTDKDLETEESMWNLYERWRAVYASSSSSSGDLADKVSRFEVFKENARYIHESNKKEGMTYKLGLNQFSDMTMEEFTAKYTGAKPGPRISGSEPLPAVGDDCCVPKSWDWRNYGAVTPVKDQGSCGSCWAFSVVGAVESTYKIKKGKLLTLSEQQVLDCSGPGNCSGGSTYLAFDYVIKTGITVNGTGKPPYYPPYEAKKDKCRFDPKKPPVVKISGKSFVPYGDEEALKRAVYHQPVSVLIEASNDFHSYSGGVFTGSCGTSLNHAVLLVGYGKVHHGPRYWIVKNSWGPKWGENGYIRMARDIDFEEGICGIATYAMYPTGIAASSPVATYMEMKPLVVALLAVVVAAMAVAAVQDDDDDVPFTDKDLESEESMWSLYQRWSRVHGLTSRDLAEKQGRFEAFKANARHVNEFNKKEGMTYKLALNRFADMTLQEFVAKYAGAKVDAAAAALASVAEVEEEELVVGDVPASWDWREHGAVTAVKDQDGCGSCWAFSAVGAVESINAIATGNLLTLSEQQVLDCSGDGDCNGGWPNLVLSGYAVEQGIALDNIGDPAYYPPYVAKKMACRTVAGKPVVKTDGTLQVASSETALKQSVYGQPVSVLIEADTNFQLYKSGVYSGPCGTRINHAVLAVGYGVTLNNTKYWIVKNSWNTTWGESGYIRMKRDVGGNKGLCGIAMYGIYPTKTKTSTFSAAARAASLLLATYLMDMRKPLVLAVALSAILLLAAAAADVDVTVRDSDLESEETMWDLYERWRRVYASSSQDLPSSDMMKSRFEAFKANARQVNEFNKKEGMSYTLGLNKFSDMSYEEFAAKYTGGMPGSIADDRSSAGAVSCKLREKNVPLTWDWRDSRAVTPVKDQGPCGSCWAFSVVGAVESINKIRTGNLLTLSEQQVLDCSGAGDCVFGYPKDAFNHIVNTGVSLDSRGKPPYYPPYEAQKKQCRFDLEKPPFVKIDGICFAQSGNETALKLAVLSQPVSVIIQISDIFHSYHGGVFDGPCGTETKDNHVVLVVGYGVTTDNIKYWIVKNSWGEGWGESGYIRMKRDITDKNGICGITTWAMYPVKKYIVAHDDADIDMKKTTLSLVVGLWAVLLVATAAAQDVDLTVTDKDLETEESMWNLYKWWCSVYYASPSSRDLADVESRFEAFKANARHVNEFNKKEGMTYRLGLNQFSDMTFEEFAGKFTGGRTGSIAGDLRDGAVTYCKPPAVGYVPPSWNWTKYGVVTPVKNQLTCGSCWAFSVAAAVESINMIRTGNLLTLSEQQILDCSGAGDCNGGYPYDAFDYVIKTGISLDNRGNPPYYPPYENQKQKCRFDPANSGLKGVIEN</sequence>
<dbReference type="SUPFAM" id="SSF54001">
    <property type="entry name" value="Cysteine proteinases"/>
    <property type="match status" value="6"/>
</dbReference>
<feature type="domain" description="Cathepsin propeptide inhibitor" evidence="6">
    <location>
        <begin position="40"/>
        <end position="97"/>
    </location>
</feature>
<dbReference type="CDD" id="cd02248">
    <property type="entry name" value="Peptidase_C1A"/>
    <property type="match status" value="5"/>
</dbReference>
<evidence type="ECO:0000256" key="2">
    <source>
        <dbReference type="ARBA" id="ARBA00022729"/>
    </source>
</evidence>
<dbReference type="GO" id="GO:0008234">
    <property type="term" value="F:cysteine-type peptidase activity"/>
    <property type="evidence" value="ECO:0007669"/>
    <property type="project" value="InterPro"/>
</dbReference>
<dbReference type="Pfam" id="PF08246">
    <property type="entry name" value="Inhibitor_I29"/>
    <property type="match status" value="6"/>
</dbReference>
<keyword evidence="2 4" id="KW-0732">Signal</keyword>
<keyword evidence="3" id="KW-1015">Disulfide bond</keyword>
<feature type="signal peptide" evidence="4">
    <location>
        <begin position="1"/>
        <end position="20"/>
    </location>
</feature>
<protein>
    <submittedName>
        <fullName evidence="7">Uncharacterized protein</fullName>
    </submittedName>
</protein>
<dbReference type="InterPro" id="IPR013128">
    <property type="entry name" value="Peptidase_C1A"/>
</dbReference>
<dbReference type="InterPro" id="IPR025661">
    <property type="entry name" value="Pept_asp_AS"/>
</dbReference>
<dbReference type="InterPro" id="IPR025660">
    <property type="entry name" value="Pept_his_AS"/>
</dbReference>
<reference evidence="7" key="2">
    <citation type="submission" date="2015-06" db="UniProtKB">
        <authorList>
            <consortium name="EnsemblPlants"/>
        </authorList>
    </citation>
    <scope>IDENTIFICATION</scope>
</reference>
<dbReference type="Pfam" id="PF00112">
    <property type="entry name" value="Peptidase_C1"/>
    <property type="match status" value="7"/>
</dbReference>
<dbReference type="PRINTS" id="PR00705">
    <property type="entry name" value="PAPAIN"/>
</dbReference>
<dbReference type="PANTHER" id="PTHR12411">
    <property type="entry name" value="CYSTEINE PROTEASE FAMILY C1-RELATED"/>
    <property type="match status" value="1"/>
</dbReference>
<dbReference type="Gene3D" id="3.90.70.10">
    <property type="entry name" value="Cysteine proteinases"/>
    <property type="match status" value="6"/>
</dbReference>
<dbReference type="PROSITE" id="PS00640">
    <property type="entry name" value="THIOL_PROTEASE_ASN"/>
    <property type="match status" value="4"/>
</dbReference>
<feature type="chain" id="PRO_5002371818" evidence="4">
    <location>
        <begin position="21"/>
        <end position="1950"/>
    </location>
</feature>
<comment type="similarity">
    <text evidence="1">Belongs to the peptidase C1 family.</text>
</comment>
<organism evidence="7 8">
    <name type="scientific">Oryza rufipogon</name>
    <name type="common">Brownbeard rice</name>
    <name type="synonym">Asian wild rice</name>
    <dbReference type="NCBI Taxonomy" id="4529"/>
    <lineage>
        <taxon>Eukaryota</taxon>
        <taxon>Viridiplantae</taxon>
        <taxon>Streptophyta</taxon>
        <taxon>Embryophyta</taxon>
        <taxon>Tracheophyta</taxon>
        <taxon>Spermatophyta</taxon>
        <taxon>Magnoliopsida</taxon>
        <taxon>Liliopsida</taxon>
        <taxon>Poales</taxon>
        <taxon>Poaceae</taxon>
        <taxon>BOP clade</taxon>
        <taxon>Oryzoideae</taxon>
        <taxon>Oryzeae</taxon>
        <taxon>Oryzinae</taxon>
        <taxon>Oryza</taxon>
    </lineage>
</organism>
<dbReference type="SMART" id="SM00848">
    <property type="entry name" value="Inhibitor_I29"/>
    <property type="match status" value="6"/>
</dbReference>
<dbReference type="InterPro" id="IPR000169">
    <property type="entry name" value="Pept_cys_AS"/>
</dbReference>
<dbReference type="InterPro" id="IPR013201">
    <property type="entry name" value="Prot_inhib_I29"/>
</dbReference>
<feature type="domain" description="Cathepsin propeptide inhibitor" evidence="6">
    <location>
        <begin position="1745"/>
        <end position="1804"/>
    </location>
</feature>
<proteinExistence type="inferred from homology"/>
<evidence type="ECO:0000313" key="8">
    <source>
        <dbReference type="Proteomes" id="UP000008022"/>
    </source>
</evidence>
<feature type="domain" description="Peptidase C1A papain C-terminal" evidence="5">
    <location>
        <begin position="1836"/>
        <end position="1950"/>
    </location>
</feature>
<dbReference type="EnsemblPlants" id="ORUFI09G21380.1">
    <property type="protein sequence ID" value="ORUFI09G21380.1"/>
    <property type="gene ID" value="ORUFI09G21380"/>
</dbReference>
<feature type="domain" description="Peptidase C1A papain C-terminal" evidence="5">
    <location>
        <begin position="727"/>
        <end position="945"/>
    </location>
</feature>
<name>A0A0E0QV60_ORYRU</name>
<feature type="domain" description="Peptidase C1A papain C-terminal" evidence="5">
    <location>
        <begin position="127"/>
        <end position="286"/>
    </location>
</feature>
<evidence type="ECO:0000313" key="7">
    <source>
        <dbReference type="EnsemblPlants" id="ORUFI09G21380.1"/>
    </source>
</evidence>
<dbReference type="InterPro" id="IPR000668">
    <property type="entry name" value="Peptidase_C1A_C"/>
</dbReference>
<feature type="domain" description="Peptidase C1A papain C-terminal" evidence="5">
    <location>
        <begin position="1467"/>
        <end position="1687"/>
    </location>
</feature>
<evidence type="ECO:0000256" key="4">
    <source>
        <dbReference type="SAM" id="SignalP"/>
    </source>
</evidence>
<dbReference type="eggNOG" id="KOG1543">
    <property type="taxonomic scope" value="Eukaryota"/>
</dbReference>
<evidence type="ECO:0000259" key="5">
    <source>
        <dbReference type="SMART" id="SM00645"/>
    </source>
</evidence>
<feature type="domain" description="Cathepsin propeptide inhibitor" evidence="6">
    <location>
        <begin position="1003"/>
        <end position="1060"/>
    </location>
</feature>
<reference evidence="8" key="1">
    <citation type="submission" date="2013-06" db="EMBL/GenBank/DDBJ databases">
        <authorList>
            <person name="Zhao Q."/>
        </authorList>
    </citation>
    <scope>NUCLEOTIDE SEQUENCE</scope>
    <source>
        <strain evidence="8">cv. W1943</strain>
    </source>
</reference>
<accession>A0A0E0QV60</accession>
<dbReference type="Gramene" id="ORUFI09G21380.1">
    <property type="protein sequence ID" value="ORUFI09G21380.1"/>
    <property type="gene ID" value="ORUFI09G21380"/>
</dbReference>
<feature type="domain" description="Cathepsin propeptide inhibitor" evidence="6">
    <location>
        <begin position="639"/>
        <end position="699"/>
    </location>
</feature>
<dbReference type="PROSITE" id="PS00639">
    <property type="entry name" value="THIOL_PROTEASE_HIS"/>
    <property type="match status" value="3"/>
</dbReference>